<dbReference type="KEGG" id="ngr:NAEGRDRAFT_54355"/>
<evidence type="ECO:0000313" key="2">
    <source>
        <dbReference type="Proteomes" id="UP000006671"/>
    </source>
</evidence>
<evidence type="ECO:0008006" key="3">
    <source>
        <dbReference type="Google" id="ProtNLM"/>
    </source>
</evidence>
<dbReference type="EMBL" id="GG738930">
    <property type="protein sequence ID" value="EFC36435.1"/>
    <property type="molecule type" value="Genomic_DNA"/>
</dbReference>
<dbReference type="VEuPathDB" id="AmoebaDB:NAEGRDRAFT_54355"/>
<dbReference type="AlphaFoldDB" id="D2W369"/>
<accession>D2W369</accession>
<organism evidence="2">
    <name type="scientific">Naegleria gruberi</name>
    <name type="common">Amoeba</name>
    <dbReference type="NCBI Taxonomy" id="5762"/>
    <lineage>
        <taxon>Eukaryota</taxon>
        <taxon>Discoba</taxon>
        <taxon>Heterolobosea</taxon>
        <taxon>Tetramitia</taxon>
        <taxon>Eutetramitia</taxon>
        <taxon>Vahlkampfiidae</taxon>
        <taxon>Naegleria</taxon>
    </lineage>
</organism>
<gene>
    <name evidence="1" type="ORF">NAEGRDRAFT_54355</name>
</gene>
<sequence length="158" mass="18331">MGNEVSEPLTNQRSPLSEFEGIPMEIQVHICSFVPRKEFSTLLLISKALHQQILRSDEIFANYYSDFREHALEELKRLNGSLISGVPVHVPMELYECDDGMMPLNIEKVETKLHSKCSKNYQRLQQAVKDHNQTIESIERFSGHQRRQIRSNSNCRIC</sequence>
<protein>
    <recommendedName>
        <fullName evidence="3">F-box domain-containing protein</fullName>
    </recommendedName>
</protein>
<evidence type="ECO:0000313" key="1">
    <source>
        <dbReference type="EMBL" id="EFC36435.1"/>
    </source>
</evidence>
<reference evidence="1 2" key="1">
    <citation type="journal article" date="2010" name="Cell">
        <title>The genome of Naegleria gruberi illuminates early eukaryotic versatility.</title>
        <authorList>
            <person name="Fritz-Laylin L.K."/>
            <person name="Prochnik S.E."/>
            <person name="Ginger M.L."/>
            <person name="Dacks J.B."/>
            <person name="Carpenter M.L."/>
            <person name="Field M.C."/>
            <person name="Kuo A."/>
            <person name="Paredez A."/>
            <person name="Chapman J."/>
            <person name="Pham J."/>
            <person name="Shu S."/>
            <person name="Neupane R."/>
            <person name="Cipriano M."/>
            <person name="Mancuso J."/>
            <person name="Tu H."/>
            <person name="Salamov A."/>
            <person name="Lindquist E."/>
            <person name="Shapiro H."/>
            <person name="Lucas S."/>
            <person name="Grigoriev I.V."/>
            <person name="Cande W.Z."/>
            <person name="Fulton C."/>
            <person name="Rokhsar D.S."/>
            <person name="Dawson S.C."/>
        </authorList>
    </citation>
    <scope>NUCLEOTIDE SEQUENCE [LARGE SCALE GENOMIC DNA]</scope>
    <source>
        <strain evidence="1 2">NEG-M</strain>
    </source>
</reference>
<dbReference type="GeneID" id="8862504"/>
<proteinExistence type="predicted"/>
<keyword evidence="2" id="KW-1185">Reference proteome</keyword>
<dbReference type="InParanoid" id="D2W369"/>
<name>D2W369_NAEGR</name>
<dbReference type="Proteomes" id="UP000006671">
    <property type="component" value="Unassembled WGS sequence"/>
</dbReference>
<dbReference type="RefSeq" id="XP_002669179.1">
    <property type="nucleotide sequence ID" value="XM_002669133.1"/>
</dbReference>